<comment type="caution">
    <text evidence="2">The sequence shown here is derived from an EMBL/GenBank/DDBJ whole genome shotgun (WGS) entry which is preliminary data.</text>
</comment>
<accession>A0AAD5XRB2</accession>
<dbReference type="EMBL" id="JADGJQ010000025">
    <property type="protein sequence ID" value="KAJ3178617.1"/>
    <property type="molecule type" value="Genomic_DNA"/>
</dbReference>
<evidence type="ECO:0000259" key="1">
    <source>
        <dbReference type="Pfam" id="PF01738"/>
    </source>
</evidence>
<keyword evidence="3" id="KW-1185">Reference proteome</keyword>
<dbReference type="Pfam" id="PF01738">
    <property type="entry name" value="DLH"/>
    <property type="match status" value="1"/>
</dbReference>
<name>A0AAD5XRB2_9FUNG</name>
<sequence length="255" mass="28032">MTNAACCSIPPVTTHGYKPQGHFEEIANLNCYVVGDKTAVNQLVAVFDIFGFFPQVQQGADLLAAQGYRVVMPDFFKGQPFPHQYFPAYSSPMKALPHVPIERKQELMEFMGGAADFSKRQPELQAIADQLKKDGAQKIGAYGLCWGGKLVILSAVAKTFDAIAQIHPARLEPHDADNLTVPIASFISDDESIDAQNKLMEIANKKEFASLNQFHHYAGLHHGFAGSRADLTDPKVAAAFEDVYNRINSFFKAAL</sequence>
<protein>
    <recommendedName>
        <fullName evidence="1">Dienelactone hydrolase domain-containing protein</fullName>
    </recommendedName>
</protein>
<proteinExistence type="predicted"/>
<dbReference type="GO" id="GO:0016787">
    <property type="term" value="F:hydrolase activity"/>
    <property type="evidence" value="ECO:0007669"/>
    <property type="project" value="InterPro"/>
</dbReference>
<evidence type="ECO:0000313" key="2">
    <source>
        <dbReference type="EMBL" id="KAJ3178617.1"/>
    </source>
</evidence>
<dbReference type="InterPro" id="IPR002925">
    <property type="entry name" value="Dienelactn_hydro"/>
</dbReference>
<dbReference type="AlphaFoldDB" id="A0AAD5XRB2"/>
<dbReference type="Proteomes" id="UP001212152">
    <property type="component" value="Unassembled WGS sequence"/>
</dbReference>
<dbReference type="PANTHER" id="PTHR47668:SF1">
    <property type="entry name" value="DIENELACTONE HYDROLASE DOMAIN-CONTAINING PROTEIN-RELATED"/>
    <property type="match status" value="1"/>
</dbReference>
<feature type="domain" description="Dienelactone hydrolase" evidence="1">
    <location>
        <begin position="31"/>
        <end position="254"/>
    </location>
</feature>
<dbReference type="InterPro" id="IPR029058">
    <property type="entry name" value="AB_hydrolase_fold"/>
</dbReference>
<evidence type="ECO:0000313" key="3">
    <source>
        <dbReference type="Proteomes" id="UP001212152"/>
    </source>
</evidence>
<dbReference type="Gene3D" id="3.40.50.1820">
    <property type="entry name" value="alpha/beta hydrolase"/>
    <property type="match status" value="1"/>
</dbReference>
<dbReference type="SUPFAM" id="SSF53474">
    <property type="entry name" value="alpha/beta-Hydrolases"/>
    <property type="match status" value="1"/>
</dbReference>
<reference evidence="2" key="1">
    <citation type="submission" date="2020-05" db="EMBL/GenBank/DDBJ databases">
        <title>Phylogenomic resolution of chytrid fungi.</title>
        <authorList>
            <person name="Stajich J.E."/>
            <person name="Amses K."/>
            <person name="Simmons R."/>
            <person name="Seto K."/>
            <person name="Myers J."/>
            <person name="Bonds A."/>
            <person name="Quandt C.A."/>
            <person name="Barry K."/>
            <person name="Liu P."/>
            <person name="Grigoriev I."/>
            <person name="Longcore J.E."/>
            <person name="James T.Y."/>
        </authorList>
    </citation>
    <scope>NUCLEOTIDE SEQUENCE</scope>
    <source>
        <strain evidence="2">JEL0379</strain>
    </source>
</reference>
<dbReference type="PANTHER" id="PTHR47668">
    <property type="entry name" value="DIENELACTONE HYDROLASE FAMILY PROTEIN (AFU_ORTHOLOGUE AFUA_6G01940)"/>
    <property type="match status" value="1"/>
</dbReference>
<gene>
    <name evidence="2" type="ORF">HDU87_003440</name>
</gene>
<organism evidence="2 3">
    <name type="scientific">Geranomyces variabilis</name>
    <dbReference type="NCBI Taxonomy" id="109894"/>
    <lineage>
        <taxon>Eukaryota</taxon>
        <taxon>Fungi</taxon>
        <taxon>Fungi incertae sedis</taxon>
        <taxon>Chytridiomycota</taxon>
        <taxon>Chytridiomycota incertae sedis</taxon>
        <taxon>Chytridiomycetes</taxon>
        <taxon>Spizellomycetales</taxon>
        <taxon>Powellomycetaceae</taxon>
        <taxon>Geranomyces</taxon>
    </lineage>
</organism>